<dbReference type="Pfam" id="PF17862">
    <property type="entry name" value="AAA_lid_3"/>
    <property type="match status" value="1"/>
</dbReference>
<dbReference type="PROSITE" id="PS00674">
    <property type="entry name" value="AAA"/>
    <property type="match status" value="1"/>
</dbReference>
<dbReference type="PANTHER" id="PTHR23077">
    <property type="entry name" value="AAA-FAMILY ATPASE"/>
    <property type="match status" value="1"/>
</dbReference>
<dbReference type="SMART" id="SM00382">
    <property type="entry name" value="AAA"/>
    <property type="match status" value="2"/>
</dbReference>
<feature type="domain" description="AAA+ ATPase" evidence="3">
    <location>
        <begin position="576"/>
        <end position="721"/>
    </location>
</feature>
<dbReference type="InterPro" id="IPR003593">
    <property type="entry name" value="AAA+_ATPase"/>
</dbReference>
<reference evidence="4" key="1">
    <citation type="submission" date="2019-10" db="EMBL/GenBank/DDBJ databases">
        <title>Conservation and host-specific expression of non-tandemly repeated heterogenous ribosome RNA gene in arbuscular mycorrhizal fungi.</title>
        <authorList>
            <person name="Maeda T."/>
            <person name="Kobayashi Y."/>
            <person name="Nakagawa T."/>
            <person name="Ezawa T."/>
            <person name="Yamaguchi K."/>
            <person name="Bino T."/>
            <person name="Nishimoto Y."/>
            <person name="Shigenobu S."/>
            <person name="Kawaguchi M."/>
        </authorList>
    </citation>
    <scope>NUCLEOTIDE SEQUENCE</scope>
    <source>
        <strain evidence="4">HR1</strain>
    </source>
</reference>
<dbReference type="InterPro" id="IPR003959">
    <property type="entry name" value="ATPase_AAA_core"/>
</dbReference>
<evidence type="ECO:0000256" key="1">
    <source>
        <dbReference type="ARBA" id="ARBA00022741"/>
    </source>
</evidence>
<dbReference type="GO" id="GO:0005524">
    <property type="term" value="F:ATP binding"/>
    <property type="evidence" value="ECO:0007669"/>
    <property type="project" value="UniProtKB-KW"/>
</dbReference>
<organism evidence="4 5">
    <name type="scientific">Rhizophagus clarus</name>
    <dbReference type="NCBI Taxonomy" id="94130"/>
    <lineage>
        <taxon>Eukaryota</taxon>
        <taxon>Fungi</taxon>
        <taxon>Fungi incertae sedis</taxon>
        <taxon>Mucoromycota</taxon>
        <taxon>Glomeromycotina</taxon>
        <taxon>Glomeromycetes</taxon>
        <taxon>Glomerales</taxon>
        <taxon>Glomeraceae</taxon>
        <taxon>Rhizophagus</taxon>
    </lineage>
</organism>
<feature type="domain" description="AAA+ ATPase" evidence="3">
    <location>
        <begin position="297"/>
        <end position="438"/>
    </location>
</feature>
<dbReference type="SUPFAM" id="SSF52540">
    <property type="entry name" value="P-loop containing nucleoside triphosphate hydrolases"/>
    <property type="match status" value="2"/>
</dbReference>
<dbReference type="GO" id="GO:0005737">
    <property type="term" value="C:cytoplasm"/>
    <property type="evidence" value="ECO:0007669"/>
    <property type="project" value="TreeGrafter"/>
</dbReference>
<dbReference type="InterPro" id="IPR041569">
    <property type="entry name" value="AAA_lid_3"/>
</dbReference>
<proteinExistence type="predicted"/>
<keyword evidence="2" id="KW-0067">ATP-binding</keyword>
<dbReference type="InterPro" id="IPR050168">
    <property type="entry name" value="AAA_ATPase_domain"/>
</dbReference>
<dbReference type="Gene3D" id="1.10.8.60">
    <property type="match status" value="2"/>
</dbReference>
<sequence>MTIVNVVSVVNDLHPEYTRTVKPCVWCPRSWCLKSNLHPNTIISLHSESKGTKCFASIKLYSKHSELFRDRKEFPEKLEFSSSTVKIGNNDISNPDDGGEIQVVISRSLAINLGICEISNNMSNLELPIQLKFGELIKNVPVATRIILCSFSFNYNSLKSENSPININLEETIFRRIHLGTIVSSNDWIHYNGYFLRVIQIFSNDNLSQITPSNISTEYNVVRISEDTIIEFSKQQNENFDFLNKSLIIQNKSQWMNKVIEKIGGLDKIISEIIEQTHLFIITAMNNKYRKDKNIKKSKGIILTGKPGTGKTTLALCLAEFSGLPFTIINCPNIFKTDEGEGENELYLIFESMMNHYQASIIILDEIDIITDKIASICTGVESKLYSMLIKLIDSINSNDLYKGQIFIIGLTNRLYAINNNLYRSGRLDKIYELNIKKPEQRLQILKIITKKIPFVIEEKDLILKKVSQITHGFVATDLQNLCTKVAMEFIQKISNEKVNKINENKKPIPIFVTLKHFENALKDIKPSNLNECQAKISDIKFSNIFGIDYIIEDLKLTIIEPFNNPQEFLQFGISPPRGILIYGPPGVGKTMLCCAIAAEIGINFMLVESSQIISKIVGESENNIARIFAQAKESSPCVLFIDQIDVLAPVRGSSMTSENTGERIVTSLLVEMDGFFTPKHGKGPEIDVLVIAATNRPETIDSALLRPGRLDQHIYIPPPNLKQRKEILMGKFQKIPTSLSEEQIDILLNDTEDFSGADLDNLCREAALTSIRESINNKVVTLNHFIKAKAICKASLSNYKPIHPFST</sequence>
<dbReference type="EMBL" id="BLAL01000044">
    <property type="protein sequence ID" value="GES79489.1"/>
    <property type="molecule type" value="Genomic_DNA"/>
</dbReference>
<evidence type="ECO:0000313" key="5">
    <source>
        <dbReference type="Proteomes" id="UP000615446"/>
    </source>
</evidence>
<name>A0A8H3QK32_9GLOM</name>
<dbReference type="Gene3D" id="3.40.50.300">
    <property type="entry name" value="P-loop containing nucleotide triphosphate hydrolases"/>
    <property type="match status" value="2"/>
</dbReference>
<dbReference type="InterPro" id="IPR003960">
    <property type="entry name" value="ATPase_AAA_CS"/>
</dbReference>
<dbReference type="PANTHER" id="PTHR23077:SF27">
    <property type="entry name" value="ATPASE FAMILY GENE 2 PROTEIN HOMOLOG A"/>
    <property type="match status" value="1"/>
</dbReference>
<dbReference type="OrthoDB" id="27435at2759"/>
<evidence type="ECO:0000313" key="4">
    <source>
        <dbReference type="EMBL" id="GES79489.1"/>
    </source>
</evidence>
<evidence type="ECO:0000259" key="3">
    <source>
        <dbReference type="SMART" id="SM00382"/>
    </source>
</evidence>
<dbReference type="Proteomes" id="UP000615446">
    <property type="component" value="Unassembled WGS sequence"/>
</dbReference>
<dbReference type="AlphaFoldDB" id="A0A8H3QK32"/>
<gene>
    <name evidence="4" type="ORF">RCL2_000679000</name>
</gene>
<accession>A0A8H3QK32</accession>
<dbReference type="Pfam" id="PF00004">
    <property type="entry name" value="AAA"/>
    <property type="match status" value="2"/>
</dbReference>
<dbReference type="FunFam" id="3.40.50.300:FF:001921">
    <property type="entry name" value="AAA ATPase domain-containing protein"/>
    <property type="match status" value="1"/>
</dbReference>
<dbReference type="InterPro" id="IPR027417">
    <property type="entry name" value="P-loop_NTPase"/>
</dbReference>
<evidence type="ECO:0000256" key="2">
    <source>
        <dbReference type="ARBA" id="ARBA00022840"/>
    </source>
</evidence>
<comment type="caution">
    <text evidence="4">The sequence shown here is derived from an EMBL/GenBank/DDBJ whole genome shotgun (WGS) entry which is preliminary data.</text>
</comment>
<protein>
    <submittedName>
        <fullName evidence="4">CDC48 family AAA ATPase</fullName>
    </submittedName>
</protein>
<keyword evidence="1" id="KW-0547">Nucleotide-binding</keyword>
<dbReference type="GO" id="GO:0016887">
    <property type="term" value="F:ATP hydrolysis activity"/>
    <property type="evidence" value="ECO:0007669"/>
    <property type="project" value="InterPro"/>
</dbReference>